<evidence type="ECO:0000256" key="1">
    <source>
        <dbReference type="SAM" id="SignalP"/>
    </source>
</evidence>
<feature type="chain" id="PRO_5032523436" evidence="1">
    <location>
        <begin position="24"/>
        <end position="231"/>
    </location>
</feature>
<reference evidence="2" key="1">
    <citation type="submission" date="2020-08" db="EMBL/GenBank/DDBJ databases">
        <title>Genomic Encyclopedia of Type Strains, Phase IV (KMG-IV): sequencing the most valuable type-strain genomes for metagenomic binning, comparative biology and taxonomic classification.</title>
        <authorList>
            <person name="Goeker M."/>
        </authorList>
    </citation>
    <scope>NUCLEOTIDE SEQUENCE [LARGE SCALE GENOMIC DNA]</scope>
    <source>
        <strain evidence="2">DSM 105720</strain>
    </source>
</reference>
<evidence type="ECO:0000313" key="3">
    <source>
        <dbReference type="Proteomes" id="UP000560658"/>
    </source>
</evidence>
<keyword evidence="1" id="KW-0732">Signal</keyword>
<keyword evidence="3" id="KW-1185">Reference proteome</keyword>
<feature type="signal peptide" evidence="1">
    <location>
        <begin position="1"/>
        <end position="23"/>
    </location>
</feature>
<dbReference type="RefSeq" id="WP_044163597.1">
    <property type="nucleotide sequence ID" value="NZ_JACIER010000007.1"/>
</dbReference>
<organism evidence="2 3">
    <name type="scientific">Bacteroides reticulotermitis</name>
    <dbReference type="NCBI Taxonomy" id="1133319"/>
    <lineage>
        <taxon>Bacteria</taxon>
        <taxon>Pseudomonadati</taxon>
        <taxon>Bacteroidota</taxon>
        <taxon>Bacteroidia</taxon>
        <taxon>Bacteroidales</taxon>
        <taxon>Bacteroidaceae</taxon>
        <taxon>Bacteroides</taxon>
    </lineage>
</organism>
<accession>A0A840CW27</accession>
<gene>
    <name evidence="2" type="ORF">GGR06_002078</name>
</gene>
<dbReference type="AlphaFoldDB" id="A0A840CW27"/>
<dbReference type="Proteomes" id="UP000560658">
    <property type="component" value="Unassembled WGS sequence"/>
</dbReference>
<protein>
    <submittedName>
        <fullName evidence="2">Tryptophan 2,3-dioxygenase</fullName>
    </submittedName>
</protein>
<comment type="caution">
    <text evidence="2">The sequence shown here is derived from an EMBL/GenBank/DDBJ whole genome shotgun (WGS) entry which is preliminary data.</text>
</comment>
<dbReference type="PROSITE" id="PS51257">
    <property type="entry name" value="PROKAR_LIPOPROTEIN"/>
    <property type="match status" value="1"/>
</dbReference>
<evidence type="ECO:0000313" key="2">
    <source>
        <dbReference type="EMBL" id="MBB4044287.1"/>
    </source>
</evidence>
<sequence length="231" mass="26791">MKKWKIFCSMAALTILISISVLSCQTNDADDFPQEAVDLTAADLFIASEAYHKLEKEVGKDMRRERSAISKLSKEELERYRLLQKEMLNFETYADAIAQLKVLTGYDYQTNRDRISSLVGEVFKDVNFTKLELMRARQKSRMHKIAITRTETNEELRIQCKAECDKESKESIIWCTENFLDCVRDLPSNQYPGTPGYAHCEWVREVCLNAQEDRVNACKRACDESYPDEKK</sequence>
<dbReference type="EMBL" id="JACIER010000007">
    <property type="protein sequence ID" value="MBB4044287.1"/>
    <property type="molecule type" value="Genomic_DNA"/>
</dbReference>
<dbReference type="GO" id="GO:0051213">
    <property type="term" value="F:dioxygenase activity"/>
    <property type="evidence" value="ECO:0007669"/>
    <property type="project" value="UniProtKB-KW"/>
</dbReference>
<name>A0A840CW27_9BACE</name>
<proteinExistence type="predicted"/>